<accession>H1HLN2</accession>
<feature type="signal peptide" evidence="14">
    <location>
        <begin position="1"/>
        <end position="20"/>
    </location>
</feature>
<evidence type="ECO:0000256" key="8">
    <source>
        <dbReference type="ARBA" id="ARBA00023065"/>
    </source>
</evidence>
<evidence type="ECO:0000256" key="12">
    <source>
        <dbReference type="PROSITE-ProRule" id="PRU01360"/>
    </source>
</evidence>
<evidence type="ECO:0000256" key="7">
    <source>
        <dbReference type="ARBA" id="ARBA00023004"/>
    </source>
</evidence>
<evidence type="ECO:0000256" key="1">
    <source>
        <dbReference type="ARBA" id="ARBA00004571"/>
    </source>
</evidence>
<keyword evidence="7" id="KW-0408">Iron</keyword>
<keyword evidence="2 12" id="KW-0813">Transport</keyword>
<evidence type="ECO:0008006" key="19">
    <source>
        <dbReference type="Google" id="ProtNLM"/>
    </source>
</evidence>
<dbReference type="PANTHER" id="PTHR32552:SF68">
    <property type="entry name" value="FERRICHROME OUTER MEMBRANE TRANSPORTER_PHAGE RECEPTOR"/>
    <property type="match status" value="1"/>
</dbReference>
<dbReference type="Pfam" id="PF00593">
    <property type="entry name" value="TonB_dep_Rec_b-barrel"/>
    <property type="match status" value="1"/>
</dbReference>
<dbReference type="InterPro" id="IPR036942">
    <property type="entry name" value="Beta-barrel_TonB_sf"/>
</dbReference>
<dbReference type="InterPro" id="IPR039426">
    <property type="entry name" value="TonB-dep_rcpt-like"/>
</dbReference>
<reference evidence="17 18" key="1">
    <citation type="submission" date="2011-12" db="EMBL/GenBank/DDBJ databases">
        <title>The Genome Sequence of Prevotella maculosa OT 289.</title>
        <authorList>
            <consortium name="The Broad Institute Genome Sequencing Platform"/>
            <person name="Earl A."/>
            <person name="Ward D."/>
            <person name="Feldgarden M."/>
            <person name="Gevers D."/>
            <person name="Izard J."/>
            <person name="Blanton J.M."/>
            <person name="Mathney J."/>
            <person name="Tanner A.C."/>
            <person name="Dewhirst F.E."/>
            <person name="Young S.K."/>
            <person name="Zeng Q."/>
            <person name="Gargeya S."/>
            <person name="Fitzgerald M."/>
            <person name="Haas B."/>
            <person name="Abouelleil A."/>
            <person name="Alvarado L."/>
            <person name="Arachchi H.M."/>
            <person name="Berlin A."/>
            <person name="Chapman S.B."/>
            <person name="Gearin G."/>
            <person name="Goldberg J."/>
            <person name="Griggs A."/>
            <person name="Gujja S."/>
            <person name="Hansen M."/>
            <person name="Heiman D."/>
            <person name="Howarth C."/>
            <person name="Larimer J."/>
            <person name="Lui A."/>
            <person name="MacDonald P.J.P."/>
            <person name="McCowen C."/>
            <person name="Montmayeur A."/>
            <person name="Murphy C."/>
            <person name="Neiman D."/>
            <person name="Pearson M."/>
            <person name="Priest M."/>
            <person name="Roberts A."/>
            <person name="Saif S."/>
            <person name="Shea T."/>
            <person name="Sisk P."/>
            <person name="Stolte C."/>
            <person name="Sykes S."/>
            <person name="Wortman J."/>
            <person name="Nusbaum C."/>
            <person name="Birren B."/>
        </authorList>
    </citation>
    <scope>NUCLEOTIDE SEQUENCE [LARGE SCALE GENOMIC DNA]</scope>
    <source>
        <strain evidence="17 18">OT 289</strain>
    </source>
</reference>
<dbReference type="Pfam" id="PF07715">
    <property type="entry name" value="Plug"/>
    <property type="match status" value="1"/>
</dbReference>
<dbReference type="PATRIC" id="fig|999422.3.peg.1106"/>
<evidence type="ECO:0000259" key="16">
    <source>
        <dbReference type="Pfam" id="PF07715"/>
    </source>
</evidence>
<evidence type="ECO:0000256" key="6">
    <source>
        <dbReference type="ARBA" id="ARBA00022729"/>
    </source>
</evidence>
<feature type="chain" id="PRO_5003549898" description="TonB-dependent receptor plug domain-containing protein" evidence="14">
    <location>
        <begin position="21"/>
        <end position="725"/>
    </location>
</feature>
<evidence type="ECO:0000259" key="15">
    <source>
        <dbReference type="Pfam" id="PF00593"/>
    </source>
</evidence>
<dbReference type="Proteomes" id="UP000003167">
    <property type="component" value="Unassembled WGS sequence"/>
</dbReference>
<evidence type="ECO:0000256" key="9">
    <source>
        <dbReference type="ARBA" id="ARBA00023077"/>
    </source>
</evidence>
<dbReference type="RefSeq" id="WP_008564936.1">
    <property type="nucleotide sequence ID" value="NZ_JH594502.1"/>
</dbReference>
<proteinExistence type="inferred from homology"/>
<comment type="similarity">
    <text evidence="12 13">Belongs to the TonB-dependent receptor family.</text>
</comment>
<keyword evidence="11 12" id="KW-0998">Cell outer membrane</keyword>
<keyword evidence="5 12" id="KW-0812">Transmembrane</keyword>
<evidence type="ECO:0000256" key="3">
    <source>
        <dbReference type="ARBA" id="ARBA00022452"/>
    </source>
</evidence>
<evidence type="ECO:0000313" key="18">
    <source>
        <dbReference type="Proteomes" id="UP000003167"/>
    </source>
</evidence>
<keyword evidence="9 13" id="KW-0798">TonB box</keyword>
<dbReference type="InterPro" id="IPR012910">
    <property type="entry name" value="Plug_dom"/>
</dbReference>
<gene>
    <name evidence="17" type="ORF">HMPREF9944_01076</name>
</gene>
<comment type="caution">
    <text evidence="17">The sequence shown here is derived from an EMBL/GenBank/DDBJ whole genome shotgun (WGS) entry which is preliminary data.</text>
</comment>
<organism evidence="17 18">
    <name type="scientific">Segatella maculosa OT 289</name>
    <dbReference type="NCBI Taxonomy" id="999422"/>
    <lineage>
        <taxon>Bacteria</taxon>
        <taxon>Pseudomonadati</taxon>
        <taxon>Bacteroidota</taxon>
        <taxon>Bacteroidia</taxon>
        <taxon>Bacteroidales</taxon>
        <taxon>Prevotellaceae</taxon>
        <taxon>Segatella</taxon>
    </lineage>
</organism>
<evidence type="ECO:0000313" key="17">
    <source>
        <dbReference type="EMBL" id="EHO71960.1"/>
    </source>
</evidence>
<name>H1HLN2_9BACT</name>
<keyword evidence="18" id="KW-1185">Reference proteome</keyword>
<evidence type="ECO:0000256" key="13">
    <source>
        <dbReference type="RuleBase" id="RU003357"/>
    </source>
</evidence>
<dbReference type="STRING" id="999422.HMPREF9944_01076"/>
<dbReference type="AlphaFoldDB" id="H1HLN2"/>
<keyword evidence="6 14" id="KW-0732">Signal</keyword>
<evidence type="ECO:0000256" key="5">
    <source>
        <dbReference type="ARBA" id="ARBA00022692"/>
    </source>
</evidence>
<evidence type="ECO:0000256" key="2">
    <source>
        <dbReference type="ARBA" id="ARBA00022448"/>
    </source>
</evidence>
<sequence length="725" mass="82269">MNKTQIMLTALVLVASRAYATGERIDTMKTYELQDVQVVSTRANQKTPMAFSTLDKEQIRKLNHGRDIPFLLSLTPSVTMTSDAGNGIGYTSIKVRGTDPSRINITANGIPVNDAESSLVFFVNMGDFMSSVKDVQIQRGVGTSTNGSAAFGATINMQTDAPSLLPYLNLNTSAGSYGTHKESLRFGSGLLADHWSFDGRLSNIGSNGYIERATSQLNSYFLQGAYTGENTLVKLLTFNGTEKTYMAWDYASKKQMEKYGRRYNPCGKYTDADGKTRFYDNQTDNYHQQNYQLIWTQLLGKGFNFNVGLHYTAGFGYYEQYKSHQALAAYGFKGSTLTADLIRRKYLRNDFFGGVYALNYKQGRWEASLGGAMNHYNGRHFGTLVSVINPTVTNYPDTEYYRNKAEKDENSVYGKLNYEVGKGLNAYVDLQYRHINYRIQNPDDKYSTAQTEGWRYDEHYNFFNPKAGLFWQINPNHALYGSWAISHREPVRNDFEGNPNPKPKAERMNDWELGYKYQGATFSGGVNFYHMTYKDQFVLTGEINANGEMLHQNVGSSYRQGIELQGAWKPLDWFRWDANATFSRNRAKDWTVQSDNKKPLNFGTTHLSFSPDVIFNNTFTFDYHGFAAALQSQYIGEQYMTNDNNRNLMLDGYFVSNLDLSYSFKLKSIKQVSMGATIYNLFSKKYFSNGYASATYDDNGRETSNETVYSPQAPINFLAHLSLTF</sequence>
<feature type="domain" description="TonB-dependent receptor plug" evidence="16">
    <location>
        <begin position="44"/>
        <end position="153"/>
    </location>
</feature>
<protein>
    <recommendedName>
        <fullName evidence="19">TonB-dependent receptor plug domain-containing protein</fullName>
    </recommendedName>
</protein>
<feature type="domain" description="TonB-dependent receptor-like beta-barrel" evidence="15">
    <location>
        <begin position="260"/>
        <end position="681"/>
    </location>
</feature>
<keyword evidence="4" id="KW-0410">Iron transport</keyword>
<evidence type="ECO:0000256" key="10">
    <source>
        <dbReference type="ARBA" id="ARBA00023136"/>
    </source>
</evidence>
<dbReference type="Gene3D" id="2.170.130.10">
    <property type="entry name" value="TonB-dependent receptor, plug domain"/>
    <property type="match status" value="1"/>
</dbReference>
<evidence type="ECO:0000256" key="4">
    <source>
        <dbReference type="ARBA" id="ARBA00022496"/>
    </source>
</evidence>
<keyword evidence="3 12" id="KW-1134">Transmembrane beta strand</keyword>
<dbReference type="SUPFAM" id="SSF56935">
    <property type="entry name" value="Porins"/>
    <property type="match status" value="1"/>
</dbReference>
<dbReference type="Gene3D" id="2.40.170.20">
    <property type="entry name" value="TonB-dependent receptor, beta-barrel domain"/>
    <property type="match status" value="1"/>
</dbReference>
<dbReference type="OrthoDB" id="9761152at2"/>
<comment type="subcellular location">
    <subcellularLocation>
        <location evidence="1 12">Cell outer membrane</location>
        <topology evidence="1 12">Multi-pass membrane protein</topology>
    </subcellularLocation>
</comment>
<dbReference type="PANTHER" id="PTHR32552">
    <property type="entry name" value="FERRICHROME IRON RECEPTOR-RELATED"/>
    <property type="match status" value="1"/>
</dbReference>
<keyword evidence="8" id="KW-0406">Ion transport</keyword>
<dbReference type="HOGENOM" id="CLU_378515_0_0_10"/>
<evidence type="ECO:0000256" key="11">
    <source>
        <dbReference type="ARBA" id="ARBA00023237"/>
    </source>
</evidence>
<dbReference type="GO" id="GO:0015344">
    <property type="term" value="F:siderophore uptake transmembrane transporter activity"/>
    <property type="evidence" value="ECO:0007669"/>
    <property type="project" value="TreeGrafter"/>
</dbReference>
<dbReference type="GO" id="GO:0009279">
    <property type="term" value="C:cell outer membrane"/>
    <property type="evidence" value="ECO:0007669"/>
    <property type="project" value="UniProtKB-SubCell"/>
</dbReference>
<dbReference type="EMBL" id="AGEK01000019">
    <property type="protein sequence ID" value="EHO71960.1"/>
    <property type="molecule type" value="Genomic_DNA"/>
</dbReference>
<evidence type="ECO:0000256" key="14">
    <source>
        <dbReference type="SAM" id="SignalP"/>
    </source>
</evidence>
<keyword evidence="10 12" id="KW-0472">Membrane</keyword>
<dbReference type="PROSITE" id="PS52016">
    <property type="entry name" value="TONB_DEPENDENT_REC_3"/>
    <property type="match status" value="1"/>
</dbReference>
<dbReference type="InterPro" id="IPR000531">
    <property type="entry name" value="Beta-barrel_TonB"/>
</dbReference>
<dbReference type="InterPro" id="IPR037066">
    <property type="entry name" value="Plug_dom_sf"/>
</dbReference>